<dbReference type="EMBL" id="OC946078">
    <property type="protein sequence ID" value="CAD7663175.1"/>
    <property type="molecule type" value="Genomic_DNA"/>
</dbReference>
<dbReference type="InterPro" id="IPR000198">
    <property type="entry name" value="RhoGAP_dom"/>
</dbReference>
<gene>
    <name evidence="3" type="ORF">ONB1V03_LOCUS19735</name>
</gene>
<keyword evidence="1" id="KW-0343">GTPase activation</keyword>
<dbReference type="SUPFAM" id="SSF48350">
    <property type="entry name" value="GTPase activation domain, GAP"/>
    <property type="match status" value="1"/>
</dbReference>
<sequence length="169" mass="19058">MDAIDVLRVKDSQLLGQLIRSHLSFIIDSNFDFDSIEPKVTKRKANQTYSSSIFGSNLTQEDLTKEGIFRKSGSVLRQSELKDLISAGITVDLTANRFTVHDCCSVLKKFCSELPEPLITESLFPLFKHISQLSRQSLSPNHSQHNDKKLTALQLFVLLMPAPNRQLLL</sequence>
<dbReference type="GO" id="GO:0007165">
    <property type="term" value="P:signal transduction"/>
    <property type="evidence" value="ECO:0007669"/>
    <property type="project" value="InterPro"/>
</dbReference>
<dbReference type="GO" id="GO:0005096">
    <property type="term" value="F:GTPase activator activity"/>
    <property type="evidence" value="ECO:0007669"/>
    <property type="project" value="UniProtKB-KW"/>
</dbReference>
<dbReference type="GO" id="GO:0051056">
    <property type="term" value="P:regulation of small GTPase mediated signal transduction"/>
    <property type="evidence" value="ECO:0007669"/>
    <property type="project" value="TreeGrafter"/>
</dbReference>
<name>A0A7R9QYJ9_9ACAR</name>
<evidence type="ECO:0000259" key="2">
    <source>
        <dbReference type="PROSITE" id="PS50238"/>
    </source>
</evidence>
<accession>A0A7R9QYJ9</accession>
<keyword evidence="4" id="KW-1185">Reference proteome</keyword>
<feature type="domain" description="Rho-GAP" evidence="2">
    <location>
        <begin position="21"/>
        <end position="169"/>
    </location>
</feature>
<dbReference type="PROSITE" id="PS50238">
    <property type="entry name" value="RHOGAP"/>
    <property type="match status" value="1"/>
</dbReference>
<feature type="non-terminal residue" evidence="3">
    <location>
        <position position="169"/>
    </location>
</feature>
<dbReference type="AlphaFoldDB" id="A0A7R9QYJ9"/>
<evidence type="ECO:0000313" key="4">
    <source>
        <dbReference type="Proteomes" id="UP000728032"/>
    </source>
</evidence>
<dbReference type="PANTHER" id="PTHR14963">
    <property type="entry name" value="RHO GTPASE ACTIVATING PROTEIN 18,19-RELATED"/>
    <property type="match status" value="1"/>
</dbReference>
<evidence type="ECO:0000256" key="1">
    <source>
        <dbReference type="ARBA" id="ARBA00022468"/>
    </source>
</evidence>
<dbReference type="InterPro" id="IPR008936">
    <property type="entry name" value="Rho_GTPase_activation_prot"/>
</dbReference>
<evidence type="ECO:0000313" key="3">
    <source>
        <dbReference type="EMBL" id="CAD7663175.1"/>
    </source>
</evidence>
<reference evidence="3" key="1">
    <citation type="submission" date="2020-11" db="EMBL/GenBank/DDBJ databases">
        <authorList>
            <person name="Tran Van P."/>
        </authorList>
    </citation>
    <scope>NUCLEOTIDE SEQUENCE</scope>
</reference>
<organism evidence="3">
    <name type="scientific">Oppiella nova</name>
    <dbReference type="NCBI Taxonomy" id="334625"/>
    <lineage>
        <taxon>Eukaryota</taxon>
        <taxon>Metazoa</taxon>
        <taxon>Ecdysozoa</taxon>
        <taxon>Arthropoda</taxon>
        <taxon>Chelicerata</taxon>
        <taxon>Arachnida</taxon>
        <taxon>Acari</taxon>
        <taxon>Acariformes</taxon>
        <taxon>Sarcoptiformes</taxon>
        <taxon>Oribatida</taxon>
        <taxon>Brachypylina</taxon>
        <taxon>Oppioidea</taxon>
        <taxon>Oppiidae</taxon>
        <taxon>Oppiella</taxon>
    </lineage>
</organism>
<protein>
    <recommendedName>
        <fullName evidence="2">Rho-GAP domain-containing protein</fullName>
    </recommendedName>
</protein>
<proteinExistence type="predicted"/>
<dbReference type="PANTHER" id="PTHR14963:SF7">
    <property type="entry name" value="RHO GTPASE-ACTIVATING PROTEIN 19"/>
    <property type="match status" value="1"/>
</dbReference>
<dbReference type="Gene3D" id="1.10.555.10">
    <property type="entry name" value="Rho GTPase activation protein"/>
    <property type="match status" value="1"/>
</dbReference>
<dbReference type="EMBL" id="CAJPVJ010031253">
    <property type="protein sequence ID" value="CAG2180312.1"/>
    <property type="molecule type" value="Genomic_DNA"/>
</dbReference>
<dbReference type="Proteomes" id="UP000728032">
    <property type="component" value="Unassembled WGS sequence"/>
</dbReference>
<dbReference type="OrthoDB" id="10061772at2759"/>
<dbReference type="Pfam" id="PF00620">
    <property type="entry name" value="RhoGAP"/>
    <property type="match status" value="1"/>
</dbReference>
<dbReference type="GO" id="GO:0005737">
    <property type="term" value="C:cytoplasm"/>
    <property type="evidence" value="ECO:0007669"/>
    <property type="project" value="TreeGrafter"/>
</dbReference>